<reference evidence="2" key="1">
    <citation type="submission" date="2017-08" db="EMBL/GenBank/DDBJ databases">
        <authorList>
            <person name="Polle J.E."/>
            <person name="Barry K."/>
            <person name="Cushman J."/>
            <person name="Schmutz J."/>
            <person name="Tran D."/>
            <person name="Hathwaick L.T."/>
            <person name="Yim W.C."/>
            <person name="Jenkins J."/>
            <person name="Mckie-Krisberg Z.M."/>
            <person name="Prochnik S."/>
            <person name="Lindquist E."/>
            <person name="Dockter R.B."/>
            <person name="Adam C."/>
            <person name="Molina H."/>
            <person name="Bunkerborg J."/>
            <person name="Jin E."/>
            <person name="Buchheim M."/>
            <person name="Magnuson J."/>
        </authorList>
    </citation>
    <scope>NUCLEOTIDE SEQUENCE</scope>
    <source>
        <strain evidence="2">CCAP 19/18</strain>
    </source>
</reference>
<feature type="non-terminal residue" evidence="2">
    <location>
        <position position="236"/>
    </location>
</feature>
<gene>
    <name evidence="2" type="ORF">DUNSADRAFT_9733</name>
</gene>
<evidence type="ECO:0000259" key="1">
    <source>
        <dbReference type="Pfam" id="PF05018"/>
    </source>
</evidence>
<evidence type="ECO:0000313" key="2">
    <source>
        <dbReference type="EMBL" id="KAF5833824.1"/>
    </source>
</evidence>
<protein>
    <recommendedName>
        <fullName evidence="1">CFA20 domain-containing protein</fullName>
    </recommendedName>
</protein>
<dbReference type="InterPro" id="IPR040441">
    <property type="entry name" value="CFA20/CFAP20DC"/>
</dbReference>
<comment type="caution">
    <text evidence="2">The sequence shown here is derived from an EMBL/GenBank/DDBJ whole genome shotgun (WGS) entry which is preliminary data.</text>
</comment>
<dbReference type="InterPro" id="IPR007714">
    <property type="entry name" value="CFA20_dom"/>
</dbReference>
<dbReference type="Pfam" id="PF05018">
    <property type="entry name" value="CFA20_dom"/>
    <property type="match status" value="1"/>
</dbReference>
<dbReference type="Proteomes" id="UP000815325">
    <property type="component" value="Unassembled WGS sequence"/>
</dbReference>
<accession>A0ABQ7GGU2</accession>
<dbReference type="PANTHER" id="PTHR12458">
    <property type="entry name" value="ORF PROTEIN"/>
    <property type="match status" value="1"/>
</dbReference>
<feature type="domain" description="CFA20" evidence="1">
    <location>
        <begin position="45"/>
        <end position="209"/>
    </location>
</feature>
<dbReference type="EMBL" id="MU069789">
    <property type="protein sequence ID" value="KAF5833824.1"/>
    <property type="molecule type" value="Genomic_DNA"/>
</dbReference>
<sequence length="236" mass="25148">MPPLNAPFPRANGAAETTLTGLKPASNFIAATKAQPTDSNSSQHYFQSCTHVEVLGTQGAQPLASWKVTGPSKALQKVFDRGCKSYVFSLGSTGLKLQTPIDARASLGIAHHFLALQALVGDGQNMTLELLLTDSKAARRRIILSTVFSEAKTTTLHCQVPLHVTPNKWTTLVLPMAQLASLISRGGVFKCLDAITLSGSCSLRRIFTLRDPPHISLASPATHASDEALPLPKGLD</sequence>
<evidence type="ECO:0000313" key="3">
    <source>
        <dbReference type="Proteomes" id="UP000815325"/>
    </source>
</evidence>
<keyword evidence="3" id="KW-1185">Reference proteome</keyword>
<organism evidence="2 3">
    <name type="scientific">Dunaliella salina</name>
    <name type="common">Green alga</name>
    <name type="synonym">Protococcus salinus</name>
    <dbReference type="NCBI Taxonomy" id="3046"/>
    <lineage>
        <taxon>Eukaryota</taxon>
        <taxon>Viridiplantae</taxon>
        <taxon>Chlorophyta</taxon>
        <taxon>core chlorophytes</taxon>
        <taxon>Chlorophyceae</taxon>
        <taxon>CS clade</taxon>
        <taxon>Chlamydomonadales</taxon>
        <taxon>Dunaliellaceae</taxon>
        <taxon>Dunaliella</taxon>
    </lineage>
</organism>
<name>A0ABQ7GGU2_DUNSA</name>
<proteinExistence type="predicted"/>